<reference evidence="1" key="1">
    <citation type="journal article" date="2021" name="Proc. Natl. Acad. Sci. U.S.A.">
        <title>A Catalog of Tens of Thousands of Viruses from Human Metagenomes Reveals Hidden Associations with Chronic Diseases.</title>
        <authorList>
            <person name="Tisza M.J."/>
            <person name="Buck C.B."/>
        </authorList>
    </citation>
    <scope>NUCLEOTIDE SEQUENCE</scope>
    <source>
        <strain evidence="1">CtHip2</strain>
    </source>
</reference>
<proteinExistence type="predicted"/>
<sequence>MSKIKNLEEIALNDTLLVGVKFSTLINSYFTNEEAMLYYALMSYFNDVDEIDCNDGRDILVQSLLDRAYCKDIKILKENRNNVNNMINKLKNNLYNAVTGDKVTLFDELEVVWNRPLRESYLKVRVNEEAAREYLHYEDSQYIKVRLAPLRDLKSVTYKRAFILFSQWTDYTGSEKFFFVNNANFIESIYGDKKLSGLTYKKYKTHYLDKMIQALGLCFPNVEFRLDNKDNILYKNVMKFKVRARDKEFFDKYALYKRLELMKNRDLEFLEGSYNFEDELKEFKFYNMTPEEIIAESAVAFQQTSEEPFAEISEEDFYNTEEVEYETESIEEAIEELETFRDKKEAITSDENILKSEELLNQVENDNYVIDTLRKELVDNLALKSELAQYDLDEKFTNVVDNLLEEMESYPNKENYEFSTGVISTNPKLVNDMDFPEEDATTLNIKYGDSRSFTLDEIKAIDGENKYYKLFKAFALVGLLKEAVFNGKELSKQYEYAKESNSTLFDVLATLHFDLAETLESHDFNLFDALFEIFTIKLGYGANEALFKIVNIVKNMNYALALYEELKLETESIEETEVTDSNGYGSDLFNMKKESAKEEPKEEVIKEEIKTEAKNGALMGMLSKEKQKAIANEVTNEIEKDYSFLKQPNLDVNEILNENKLELNNYKDNYKDLRYGFEDETVESSKALVPQLENRSLNNLKYFIQNKVVDNYSEWSSSTKETALEVIKRFEDENNFSVLKMFNQFISNSERVDIKNRLDKMWLETEKIYKAEHDRLLNQRAEIATTIPNFYEEILPNAINNEDSYRIMCEWSAYGHLAKKVSNKKKSILLFIETLIATCQENIDKCGQLEGVYNENVIKKIQTIANLKKNLK</sequence>
<dbReference type="EMBL" id="BK032497">
    <property type="protein sequence ID" value="DAF42654.1"/>
    <property type="molecule type" value="Genomic_DNA"/>
</dbReference>
<evidence type="ECO:0000313" key="1">
    <source>
        <dbReference type="EMBL" id="DAF42654.1"/>
    </source>
</evidence>
<name>A0A8S5RV51_9CAUD</name>
<accession>A0A8S5RV51</accession>
<organism evidence="1">
    <name type="scientific">Siphoviridae sp. ctHip2</name>
    <dbReference type="NCBI Taxonomy" id="2827830"/>
    <lineage>
        <taxon>Viruses</taxon>
        <taxon>Duplodnaviria</taxon>
        <taxon>Heunggongvirae</taxon>
        <taxon>Uroviricota</taxon>
        <taxon>Caudoviricetes</taxon>
    </lineage>
</organism>
<protein>
    <submittedName>
        <fullName evidence="1">Uncharacterized protein</fullName>
    </submittedName>
</protein>